<dbReference type="Proteomes" id="UP000314294">
    <property type="component" value="Unassembled WGS sequence"/>
</dbReference>
<dbReference type="Gene3D" id="2.60.40.150">
    <property type="entry name" value="C2 domain"/>
    <property type="match status" value="1"/>
</dbReference>
<comment type="caution">
    <text evidence="1">The sequence shown here is derived from an EMBL/GenBank/DDBJ whole genome shotgun (WGS) entry which is preliminary data.</text>
</comment>
<dbReference type="InterPro" id="IPR035892">
    <property type="entry name" value="C2_domain_sf"/>
</dbReference>
<name>A0A4Z2E3C7_9TELE</name>
<organism evidence="1 2">
    <name type="scientific">Liparis tanakae</name>
    <name type="common">Tanaka's snailfish</name>
    <dbReference type="NCBI Taxonomy" id="230148"/>
    <lineage>
        <taxon>Eukaryota</taxon>
        <taxon>Metazoa</taxon>
        <taxon>Chordata</taxon>
        <taxon>Craniata</taxon>
        <taxon>Vertebrata</taxon>
        <taxon>Euteleostomi</taxon>
        <taxon>Actinopterygii</taxon>
        <taxon>Neopterygii</taxon>
        <taxon>Teleostei</taxon>
        <taxon>Neoteleostei</taxon>
        <taxon>Acanthomorphata</taxon>
        <taxon>Eupercaria</taxon>
        <taxon>Perciformes</taxon>
        <taxon>Cottioidei</taxon>
        <taxon>Cottales</taxon>
        <taxon>Liparidae</taxon>
        <taxon>Liparis</taxon>
    </lineage>
</organism>
<keyword evidence="2" id="KW-1185">Reference proteome</keyword>
<evidence type="ECO:0000313" key="2">
    <source>
        <dbReference type="Proteomes" id="UP000314294"/>
    </source>
</evidence>
<gene>
    <name evidence="1" type="primary">smurf2_3</name>
    <name evidence="1" type="ORF">EYF80_066453</name>
</gene>
<dbReference type="AlphaFoldDB" id="A0A4Z2E3C7"/>
<protein>
    <submittedName>
        <fullName evidence="1">E3 ubiquitin-protein ligase SMURF2</fullName>
    </submittedName>
</protein>
<accession>A0A4Z2E3C7</accession>
<dbReference type="OrthoDB" id="8068875at2759"/>
<dbReference type="EMBL" id="SRLO01018515">
    <property type="protein sequence ID" value="TNN23426.1"/>
    <property type="molecule type" value="Genomic_DNA"/>
</dbReference>
<sequence length="78" mass="8708">MTLVESARTPSSNLNHVFLFSVSPFSYIGKSDSITISVWNHKKIHKKQGAGFLGCVRLLSNAINRLKDTGCKCQYYSI</sequence>
<evidence type="ECO:0000313" key="1">
    <source>
        <dbReference type="EMBL" id="TNN23426.1"/>
    </source>
</evidence>
<proteinExistence type="predicted"/>
<reference evidence="1 2" key="1">
    <citation type="submission" date="2019-03" db="EMBL/GenBank/DDBJ databases">
        <title>First draft genome of Liparis tanakae, snailfish: a comprehensive survey of snailfish specific genes.</title>
        <authorList>
            <person name="Kim W."/>
            <person name="Song I."/>
            <person name="Jeong J.-H."/>
            <person name="Kim D."/>
            <person name="Kim S."/>
            <person name="Ryu S."/>
            <person name="Song J.Y."/>
            <person name="Lee S.K."/>
        </authorList>
    </citation>
    <scope>NUCLEOTIDE SEQUENCE [LARGE SCALE GENOMIC DNA]</scope>
    <source>
        <tissue evidence="1">Muscle</tissue>
    </source>
</reference>